<protein>
    <submittedName>
        <fullName evidence="1">Uncharacterized protein</fullName>
    </submittedName>
</protein>
<evidence type="ECO:0000313" key="1">
    <source>
        <dbReference type="EMBL" id="QDV85837.1"/>
    </source>
</evidence>
<dbReference type="Proteomes" id="UP000318081">
    <property type="component" value="Chromosome"/>
</dbReference>
<name>A0ABX5XV22_9BACT</name>
<accession>A0ABX5XV22</accession>
<reference evidence="1 2" key="1">
    <citation type="submission" date="2019-02" db="EMBL/GenBank/DDBJ databases">
        <title>Deep-cultivation of Planctomycetes and their phenomic and genomic characterization uncovers novel biology.</title>
        <authorList>
            <person name="Wiegand S."/>
            <person name="Jogler M."/>
            <person name="Boedeker C."/>
            <person name="Pinto D."/>
            <person name="Vollmers J."/>
            <person name="Rivas-Marin E."/>
            <person name="Kohn T."/>
            <person name="Peeters S.H."/>
            <person name="Heuer A."/>
            <person name="Rast P."/>
            <person name="Oberbeckmann S."/>
            <person name="Bunk B."/>
            <person name="Jeske O."/>
            <person name="Meyerdierks A."/>
            <person name="Storesund J.E."/>
            <person name="Kallscheuer N."/>
            <person name="Luecker S."/>
            <person name="Lage O.M."/>
            <person name="Pohl T."/>
            <person name="Merkel B.J."/>
            <person name="Hornburger P."/>
            <person name="Mueller R.-W."/>
            <person name="Bruemmer F."/>
            <person name="Labrenz M."/>
            <person name="Spormann A.M."/>
            <person name="Op den Camp H."/>
            <person name="Overmann J."/>
            <person name="Amann R."/>
            <person name="Jetten M.S.M."/>
            <person name="Mascher T."/>
            <person name="Medema M.H."/>
            <person name="Devos D.P."/>
            <person name="Kaster A.-K."/>
            <person name="Ovreas L."/>
            <person name="Rohde M."/>
            <person name="Galperin M.Y."/>
            <person name="Jogler C."/>
        </authorList>
    </citation>
    <scope>NUCLEOTIDE SEQUENCE [LARGE SCALE GENOMIC DNA]</scope>
    <source>
        <strain evidence="1 2">TBK1r</strain>
    </source>
</reference>
<sequence length="57" mass="6304">MMLAIASLACDSQIGVLKSIESLSPLPGKMWVEQLRHGFLQKWEETHRATAPVNAGR</sequence>
<keyword evidence="2" id="KW-1185">Reference proteome</keyword>
<dbReference type="EMBL" id="CP036432">
    <property type="protein sequence ID" value="QDV85837.1"/>
    <property type="molecule type" value="Genomic_DNA"/>
</dbReference>
<organism evidence="1 2">
    <name type="scientific">Stieleria magnilauensis</name>
    <dbReference type="NCBI Taxonomy" id="2527963"/>
    <lineage>
        <taxon>Bacteria</taxon>
        <taxon>Pseudomonadati</taxon>
        <taxon>Planctomycetota</taxon>
        <taxon>Planctomycetia</taxon>
        <taxon>Pirellulales</taxon>
        <taxon>Pirellulaceae</taxon>
        <taxon>Stieleria</taxon>
    </lineage>
</organism>
<gene>
    <name evidence="1" type="ORF">TBK1r_48530</name>
</gene>
<proteinExistence type="predicted"/>
<evidence type="ECO:0000313" key="2">
    <source>
        <dbReference type="Proteomes" id="UP000318081"/>
    </source>
</evidence>